<dbReference type="AlphaFoldDB" id="A0A1B0Z315"/>
<feature type="transmembrane region" description="Helical" evidence="1">
    <location>
        <begin position="6"/>
        <end position="23"/>
    </location>
</feature>
<keyword evidence="1" id="KW-1133">Transmembrane helix</keyword>
<protein>
    <submittedName>
        <fullName evidence="2">Uncharacterized protein</fullName>
    </submittedName>
</protein>
<keyword evidence="1" id="KW-0472">Membrane</keyword>
<reference evidence="2" key="1">
    <citation type="submission" date="2015-11" db="EMBL/GenBank/DDBJ databases">
        <title>Genomes of Abundant and Widespread Viruses from the Deep Ocean.</title>
        <authorList>
            <person name="Mizuno C.M."/>
            <person name="Ghai R."/>
            <person name="Saghai A."/>
            <person name="Lopez-Garcia P."/>
            <person name="Rodriguez-Valera F."/>
        </authorList>
    </citation>
    <scope>NUCLEOTIDE SEQUENCE</scope>
</reference>
<evidence type="ECO:0000256" key="1">
    <source>
        <dbReference type="SAM" id="Phobius"/>
    </source>
</evidence>
<accession>A0A1B0Z315</accession>
<dbReference type="EMBL" id="KT997875">
    <property type="protein sequence ID" value="ANO58391.1"/>
    <property type="molecule type" value="Genomic_DNA"/>
</dbReference>
<sequence>MLDKKNLIIAVAIIIAVIIYANFNPYASCKRDIKKAYPDVTGQVLALVAADECGK</sequence>
<proteinExistence type="predicted"/>
<name>A0A1B0Z315_9PROT</name>
<keyword evidence="1" id="KW-0812">Transmembrane</keyword>
<evidence type="ECO:0000313" key="2">
    <source>
        <dbReference type="EMBL" id="ANO58305.1"/>
    </source>
</evidence>
<organism evidence="2">
    <name type="scientific">uncultured Alphaproteobacteria bacterium</name>
    <dbReference type="NCBI Taxonomy" id="91750"/>
    <lineage>
        <taxon>Bacteria</taxon>
        <taxon>Pseudomonadati</taxon>
        <taxon>Pseudomonadota</taxon>
        <taxon>Alphaproteobacteria</taxon>
        <taxon>environmental samples</taxon>
    </lineage>
</organism>
<dbReference type="EMBL" id="KT997805">
    <property type="protein sequence ID" value="ANO58305.1"/>
    <property type="molecule type" value="Genomic_DNA"/>
</dbReference>